<dbReference type="PROSITE" id="PS50178">
    <property type="entry name" value="ZF_FYVE"/>
    <property type="match status" value="1"/>
</dbReference>
<dbReference type="InterPro" id="IPR016024">
    <property type="entry name" value="ARM-type_fold"/>
</dbReference>
<dbReference type="SUPFAM" id="SSF48371">
    <property type="entry name" value="ARM repeat"/>
    <property type="match status" value="1"/>
</dbReference>
<sequence>MQPYNDRQTFLLPRPCWVNDTDVSHCTECNTCFGPLRRRHHCRHCGHIFCHECSSKSVPLPQLGYGTKPVRVCKGCFNVAYLVTYAIDDDHGLATQIHGIRGLLEIVEKGNEKDIQNVIMYGGIDALIWLCRTSTSIQIHHLTTTILAMLSEREAVRPVMVTKWALPSLLHLIEHNMMHHDQNKHNEHGMEQQQREMVLEIVINCIHVFFHMARAGILTCSVVMEDGILTTLVTLAGFQVRADDHPLKEREKVIQAWAAKTLSAVSGQVALQAGMIEWVHNNDTFASLFRSTNDQVRKYMTKSIAYLSLRNDKRKSTLLSENVARALVSIIALLPQHQDQHPEQRQYDLNHYLTKHVDGEQATQPYLPPNPSTISHACCALANFATNQDSQIKLIAQPRLLRYLCNVPATIPGHVEIYRHITRCLANLALYEENHGLMLGYCDDYEHRYNVLPTLNSIIQEQHTTQDIRRHIIRAIDNLTSSGNQDNRPSWNDLFGCDIQHFISRIVAETDDQDILLRAQHIQERITHS</sequence>
<keyword evidence="1" id="KW-0479">Metal-binding</keyword>
<protein>
    <recommendedName>
        <fullName evidence="5">FYVE-type domain-containing protein</fullName>
    </recommendedName>
</protein>
<dbReference type="PANTHER" id="PTHR23164">
    <property type="entry name" value="EARLY ENDOSOME ANTIGEN 1"/>
    <property type="match status" value="1"/>
</dbReference>
<evidence type="ECO:0000256" key="2">
    <source>
        <dbReference type="ARBA" id="ARBA00022771"/>
    </source>
</evidence>
<name>A0A077X1F6_9FUNG</name>
<evidence type="ECO:0000256" key="4">
    <source>
        <dbReference type="PROSITE-ProRule" id="PRU00091"/>
    </source>
</evidence>
<evidence type="ECO:0000256" key="3">
    <source>
        <dbReference type="ARBA" id="ARBA00022833"/>
    </source>
</evidence>
<dbReference type="InterPro" id="IPR017455">
    <property type="entry name" value="Znf_FYVE-rel"/>
</dbReference>
<dbReference type="Gene3D" id="1.25.10.10">
    <property type="entry name" value="Leucine-rich Repeat Variant"/>
    <property type="match status" value="1"/>
</dbReference>
<gene>
    <name evidence="6" type="ORF">LRAMOSA05192</name>
</gene>
<dbReference type="Pfam" id="PF01363">
    <property type="entry name" value="FYVE"/>
    <property type="match status" value="1"/>
</dbReference>
<dbReference type="AlphaFoldDB" id="A0A077X1F6"/>
<feature type="domain" description="FYVE-type" evidence="5">
    <location>
        <begin position="20"/>
        <end position="81"/>
    </location>
</feature>
<evidence type="ECO:0000313" key="6">
    <source>
        <dbReference type="EMBL" id="CDS13008.1"/>
    </source>
</evidence>
<dbReference type="InterPro" id="IPR011011">
    <property type="entry name" value="Znf_FYVE_PHD"/>
</dbReference>
<evidence type="ECO:0000259" key="5">
    <source>
        <dbReference type="PROSITE" id="PS50178"/>
    </source>
</evidence>
<organism evidence="6">
    <name type="scientific">Lichtheimia ramosa</name>
    <dbReference type="NCBI Taxonomy" id="688394"/>
    <lineage>
        <taxon>Eukaryota</taxon>
        <taxon>Fungi</taxon>
        <taxon>Fungi incertae sedis</taxon>
        <taxon>Mucoromycota</taxon>
        <taxon>Mucoromycotina</taxon>
        <taxon>Mucoromycetes</taxon>
        <taxon>Mucorales</taxon>
        <taxon>Lichtheimiaceae</taxon>
        <taxon>Lichtheimia</taxon>
    </lineage>
</organism>
<dbReference type="SUPFAM" id="SSF57903">
    <property type="entry name" value="FYVE/PHD zinc finger"/>
    <property type="match status" value="1"/>
</dbReference>
<keyword evidence="3" id="KW-0862">Zinc</keyword>
<dbReference type="InterPro" id="IPR011989">
    <property type="entry name" value="ARM-like"/>
</dbReference>
<dbReference type="Gene3D" id="3.30.40.10">
    <property type="entry name" value="Zinc/RING finger domain, C3HC4 (zinc finger)"/>
    <property type="match status" value="1"/>
</dbReference>
<evidence type="ECO:0000256" key="1">
    <source>
        <dbReference type="ARBA" id="ARBA00022723"/>
    </source>
</evidence>
<dbReference type="SMART" id="SM00064">
    <property type="entry name" value="FYVE"/>
    <property type="match status" value="1"/>
</dbReference>
<dbReference type="InterPro" id="IPR000306">
    <property type="entry name" value="Znf_FYVE"/>
</dbReference>
<keyword evidence="2 4" id="KW-0863">Zinc-finger</keyword>
<dbReference type="EMBL" id="LK023368">
    <property type="protein sequence ID" value="CDS13008.1"/>
    <property type="molecule type" value="Genomic_DNA"/>
</dbReference>
<reference evidence="6" key="1">
    <citation type="journal article" date="2014" name="Genome Announc.">
        <title>De novo whole-genome sequence and genome annotation of Lichtheimia ramosa.</title>
        <authorList>
            <person name="Linde J."/>
            <person name="Schwartze V."/>
            <person name="Binder U."/>
            <person name="Lass-Florl C."/>
            <person name="Voigt K."/>
            <person name="Horn F."/>
        </authorList>
    </citation>
    <scope>NUCLEOTIDE SEQUENCE</scope>
    <source>
        <strain evidence="6">JMRC FSU:6197</strain>
    </source>
</reference>
<dbReference type="GO" id="GO:0008270">
    <property type="term" value="F:zinc ion binding"/>
    <property type="evidence" value="ECO:0007669"/>
    <property type="project" value="UniProtKB-KW"/>
</dbReference>
<dbReference type="InterPro" id="IPR013083">
    <property type="entry name" value="Znf_RING/FYVE/PHD"/>
</dbReference>
<proteinExistence type="predicted"/>
<accession>A0A077X1F6</accession>
<dbReference type="OrthoDB" id="660555at2759"/>
<dbReference type="PANTHER" id="PTHR23164:SF30">
    <property type="entry name" value="EARLY ENDOSOME ANTIGEN 1"/>
    <property type="match status" value="1"/>
</dbReference>